<protein>
    <submittedName>
        <fullName evidence="3">EamA family transporter</fullName>
    </submittedName>
</protein>
<feature type="transmembrane region" description="Helical" evidence="1">
    <location>
        <begin position="279"/>
        <end position="296"/>
    </location>
</feature>
<dbReference type="PANTHER" id="PTHR22911:SF133">
    <property type="entry name" value="MEMBRANE PROTEIN"/>
    <property type="match status" value="1"/>
</dbReference>
<keyword evidence="1" id="KW-0472">Membrane</keyword>
<evidence type="ECO:0000259" key="2">
    <source>
        <dbReference type="Pfam" id="PF00892"/>
    </source>
</evidence>
<feature type="transmembrane region" description="Helical" evidence="1">
    <location>
        <begin position="160"/>
        <end position="181"/>
    </location>
</feature>
<proteinExistence type="predicted"/>
<keyword evidence="1" id="KW-1133">Transmembrane helix</keyword>
<name>A0A2H0W018_9BACT</name>
<feature type="transmembrane region" description="Helical" evidence="1">
    <location>
        <begin position="131"/>
        <end position="148"/>
    </location>
</feature>
<dbReference type="InterPro" id="IPR037185">
    <property type="entry name" value="EmrE-like"/>
</dbReference>
<feature type="domain" description="EamA" evidence="2">
    <location>
        <begin position="11"/>
        <end position="147"/>
    </location>
</feature>
<dbReference type="EMBL" id="PEZZ01000040">
    <property type="protein sequence ID" value="PIS04699.1"/>
    <property type="molecule type" value="Genomic_DNA"/>
</dbReference>
<accession>A0A2H0W018</accession>
<feature type="transmembrane region" description="Helical" evidence="1">
    <location>
        <begin position="225"/>
        <end position="247"/>
    </location>
</feature>
<reference evidence="4" key="1">
    <citation type="submission" date="2017-09" db="EMBL/GenBank/DDBJ databases">
        <title>Depth-based differentiation of microbial function through sediment-hosted aquifers and enrichment of novel symbionts in the deep terrestrial subsurface.</title>
        <authorList>
            <person name="Probst A.J."/>
            <person name="Ladd B."/>
            <person name="Jarett J.K."/>
            <person name="Geller-Mcgrath D.E."/>
            <person name="Sieber C.M.K."/>
            <person name="Emerson J.B."/>
            <person name="Anantharaman K."/>
            <person name="Thomas B.C."/>
            <person name="Malmstrom R."/>
            <person name="Stieglmeier M."/>
            <person name="Klingl A."/>
            <person name="Woyke T."/>
            <person name="Ryan C.M."/>
            <person name="Banfield J.F."/>
        </authorList>
    </citation>
    <scope>NUCLEOTIDE SEQUENCE [LARGE SCALE GENOMIC DNA]</scope>
</reference>
<organism evidence="3 4">
    <name type="scientific">Candidatus Buchananbacteria bacterium CG10_big_fil_rev_8_21_14_0_10_42_9</name>
    <dbReference type="NCBI Taxonomy" id="1974526"/>
    <lineage>
        <taxon>Bacteria</taxon>
        <taxon>Candidatus Buchananiibacteriota</taxon>
    </lineage>
</organism>
<dbReference type="PANTHER" id="PTHR22911">
    <property type="entry name" value="ACYL-MALONYL CONDENSING ENZYME-RELATED"/>
    <property type="match status" value="1"/>
</dbReference>
<feature type="transmembrane region" description="Helical" evidence="1">
    <location>
        <begin position="102"/>
        <end position="124"/>
    </location>
</feature>
<evidence type="ECO:0000313" key="4">
    <source>
        <dbReference type="Proteomes" id="UP000230935"/>
    </source>
</evidence>
<comment type="caution">
    <text evidence="3">The sequence shown here is derived from an EMBL/GenBank/DDBJ whole genome shotgun (WGS) entry which is preliminary data.</text>
</comment>
<dbReference type="Proteomes" id="UP000230935">
    <property type="component" value="Unassembled WGS sequence"/>
</dbReference>
<feature type="transmembrane region" description="Helical" evidence="1">
    <location>
        <begin position="254"/>
        <end position="273"/>
    </location>
</feature>
<feature type="domain" description="EamA" evidence="2">
    <location>
        <begin position="163"/>
        <end position="299"/>
    </location>
</feature>
<evidence type="ECO:0000256" key="1">
    <source>
        <dbReference type="SAM" id="Phobius"/>
    </source>
</evidence>
<evidence type="ECO:0000313" key="3">
    <source>
        <dbReference type="EMBL" id="PIS04699.1"/>
    </source>
</evidence>
<gene>
    <name evidence="3" type="ORF">COT81_05020</name>
</gene>
<dbReference type="Pfam" id="PF00892">
    <property type="entry name" value="EamA"/>
    <property type="match status" value="2"/>
</dbReference>
<feature type="transmembrane region" description="Helical" evidence="1">
    <location>
        <begin position="40"/>
        <end position="60"/>
    </location>
</feature>
<sequence length="309" mass="34337">METTSSKFTKTGPLLIILAAFLWSLDGFLRQSLYSLPSTLIVFLEHVLGFIVTLPFLIKLWPNLKKITKTDWFSVLWVAFLGGVLGTVFFTKALGLVGYIDLSVVILLQKLQPIFAITLAIIILKEKPSHRYWWYVIVALIGGYLVTFKNFLPNLSHDSATLFAALLAIGAAFAWGSSTVFGRKALNNIDFKLLTSIRFGLTSIILIPVLFLLNTASNISQINSQQWGALIAIVFSTGLVAVFIYYAGLRSTRASIATICEMFWPVSAIFLDFFINRVILSPSQILGAILLLYAIYKISRNQNIVKAEA</sequence>
<dbReference type="GO" id="GO:0016020">
    <property type="term" value="C:membrane"/>
    <property type="evidence" value="ECO:0007669"/>
    <property type="project" value="InterPro"/>
</dbReference>
<dbReference type="SUPFAM" id="SSF103481">
    <property type="entry name" value="Multidrug resistance efflux transporter EmrE"/>
    <property type="match status" value="2"/>
</dbReference>
<dbReference type="InterPro" id="IPR000620">
    <property type="entry name" value="EamA_dom"/>
</dbReference>
<feature type="transmembrane region" description="Helical" evidence="1">
    <location>
        <begin position="193"/>
        <end position="213"/>
    </location>
</feature>
<feature type="transmembrane region" description="Helical" evidence="1">
    <location>
        <begin position="72"/>
        <end position="90"/>
    </location>
</feature>
<keyword evidence="1" id="KW-0812">Transmembrane</keyword>
<dbReference type="AlphaFoldDB" id="A0A2H0W018"/>